<feature type="region of interest" description="Disordered" evidence="1">
    <location>
        <begin position="39"/>
        <end position="65"/>
    </location>
</feature>
<evidence type="ECO:0000256" key="1">
    <source>
        <dbReference type="SAM" id="MobiDB-lite"/>
    </source>
</evidence>
<organism evidence="2 3">
    <name type="scientific">Laodelphax striatellus</name>
    <name type="common">Small brown planthopper</name>
    <name type="synonym">Delphax striatella</name>
    <dbReference type="NCBI Taxonomy" id="195883"/>
    <lineage>
        <taxon>Eukaryota</taxon>
        <taxon>Metazoa</taxon>
        <taxon>Ecdysozoa</taxon>
        <taxon>Arthropoda</taxon>
        <taxon>Hexapoda</taxon>
        <taxon>Insecta</taxon>
        <taxon>Pterygota</taxon>
        <taxon>Neoptera</taxon>
        <taxon>Paraneoptera</taxon>
        <taxon>Hemiptera</taxon>
        <taxon>Auchenorrhyncha</taxon>
        <taxon>Fulgoroidea</taxon>
        <taxon>Delphacidae</taxon>
        <taxon>Criomorphinae</taxon>
        <taxon>Laodelphax</taxon>
    </lineage>
</organism>
<name>A0A482WV09_LAOST</name>
<sequence length="65" mass="7734">MAKLKDVERLLKIHYGDKWTENEKLSFYRKALTMQRIRAEDGDSGMNEEQELLCEPMEESTELRV</sequence>
<evidence type="ECO:0000313" key="2">
    <source>
        <dbReference type="EMBL" id="RZF37439.1"/>
    </source>
</evidence>
<dbReference type="Proteomes" id="UP000291343">
    <property type="component" value="Unassembled WGS sequence"/>
</dbReference>
<protein>
    <submittedName>
        <fullName evidence="2">Uncharacterized protein</fullName>
    </submittedName>
</protein>
<dbReference type="AlphaFoldDB" id="A0A482WV09"/>
<dbReference type="EMBL" id="QKKF02024465">
    <property type="protein sequence ID" value="RZF37439.1"/>
    <property type="molecule type" value="Genomic_DNA"/>
</dbReference>
<dbReference type="OrthoDB" id="6779410at2759"/>
<proteinExistence type="predicted"/>
<dbReference type="SMR" id="A0A482WV09"/>
<keyword evidence="3" id="KW-1185">Reference proteome</keyword>
<gene>
    <name evidence="2" type="ORF">LSTR_LSTR013448</name>
</gene>
<comment type="caution">
    <text evidence="2">The sequence shown here is derived from an EMBL/GenBank/DDBJ whole genome shotgun (WGS) entry which is preliminary data.</text>
</comment>
<feature type="compositionally biased region" description="Acidic residues" evidence="1">
    <location>
        <begin position="42"/>
        <end position="65"/>
    </location>
</feature>
<reference evidence="2 3" key="1">
    <citation type="journal article" date="2017" name="Gigascience">
        <title>Genome sequence of the small brown planthopper, Laodelphax striatellus.</title>
        <authorList>
            <person name="Zhu J."/>
            <person name="Jiang F."/>
            <person name="Wang X."/>
            <person name="Yang P."/>
            <person name="Bao Y."/>
            <person name="Zhao W."/>
            <person name="Wang W."/>
            <person name="Lu H."/>
            <person name="Wang Q."/>
            <person name="Cui N."/>
            <person name="Li J."/>
            <person name="Chen X."/>
            <person name="Luo L."/>
            <person name="Yu J."/>
            <person name="Kang L."/>
            <person name="Cui F."/>
        </authorList>
    </citation>
    <scope>NUCLEOTIDE SEQUENCE [LARGE SCALE GENOMIC DNA]</scope>
    <source>
        <strain evidence="2">Lst14</strain>
    </source>
</reference>
<accession>A0A482WV09</accession>
<evidence type="ECO:0000313" key="3">
    <source>
        <dbReference type="Proteomes" id="UP000291343"/>
    </source>
</evidence>
<dbReference type="InParanoid" id="A0A482WV09"/>